<organism evidence="1 3">
    <name type="scientific">Pseudomonas syringae pv. delphinii</name>
    <dbReference type="NCBI Taxonomy" id="192088"/>
    <lineage>
        <taxon>Bacteria</taxon>
        <taxon>Pseudomonadati</taxon>
        <taxon>Pseudomonadota</taxon>
        <taxon>Gammaproteobacteria</taxon>
        <taxon>Pseudomonadales</taxon>
        <taxon>Pseudomonadaceae</taxon>
        <taxon>Pseudomonas</taxon>
    </lineage>
</organism>
<evidence type="ECO:0000313" key="4">
    <source>
        <dbReference type="Proteomes" id="UP000269044"/>
    </source>
</evidence>
<dbReference type="Proteomes" id="UP000267908">
    <property type="component" value="Unassembled WGS sequence"/>
</dbReference>
<protein>
    <submittedName>
        <fullName evidence="1">Uncharacterized protein</fullName>
    </submittedName>
</protein>
<evidence type="ECO:0000313" key="3">
    <source>
        <dbReference type="Proteomes" id="UP000267908"/>
    </source>
</evidence>
<dbReference type="EMBL" id="RBQG01000313">
    <property type="protein sequence ID" value="RMP07251.1"/>
    <property type="molecule type" value="Genomic_DNA"/>
</dbReference>
<accession>A0A0N8RE62</accession>
<name>A0A0N8RE62_9PSED</name>
<dbReference type="AlphaFoldDB" id="A0A0N8RE62"/>
<reference evidence="3 4" key="1">
    <citation type="submission" date="2018-08" db="EMBL/GenBank/DDBJ databases">
        <title>Recombination of ecologically and evolutionarily significant loci maintains genetic cohesion in the Pseudomonas syringae species complex.</title>
        <authorList>
            <person name="Dillon M."/>
            <person name="Thakur S."/>
            <person name="Almeida R.N.D."/>
            <person name="Weir B.S."/>
            <person name="Guttman D.S."/>
        </authorList>
    </citation>
    <scope>NUCLEOTIDE SEQUENCE [LARGE SCALE GENOMIC DNA]</scope>
    <source>
        <strain evidence="2 4">ICMP 13052</strain>
        <strain evidence="1 3">ICMP 4330</strain>
    </source>
</reference>
<sequence length="651" mass="72924">MSLTELFASVGVRNAHFIDDAFDLAPTQGLSQEDIQHFINRIDIEALDKVGELIGIEGITDDGALEALQELENTISIFNAREEFGEAGELLFSDFFNDRSGKKSDLETLITFLKKNGVNSERFGVDNYQDCKCEPQLVFIDLRLRENGAPITTADAVAVYKKTRDMYPTCKPFVFLMSTLTTPLRNFRESFFLEAQIFASQFEAISKKNFRDEDEMRAVFTNYIRFMPELHRLHDRIGFIESAITKAAVNVGNTLRSLDLPDYFVLFHNTAAIEKVGLGTYISDLLLEYLVNEVESSSELWSLAAELDSWNLQSLPRSRFGLTYAAGKIYSGNILHSNFRLESENARGLSTKDGYFYLGDVFFLKDEYALGNPKKAYVIATPACDLVRPEKLKERTIFLCEGRVKKVTLATTPTGDGGIPTTIISSPNDALKQFSIDWNKKKLHTWHAEEMSKFETDESDYLRVGRLRPLYAIQLQHAITADLSRIGVQRAPNMLQPMGVGVCLSNGAKWIAVDSDDVTEPCAAAVADTEDGKQALYIISDSTVRRIRKRIKAWLDRNSTSPSAVILRKMVDAEAFEERLMYMIHSRAEGVVPEDDLVKPMVGVDGFTEEECAKIVLVRPGSTTAYAKVNGGRDVGPEQDALLVISLFKTK</sequence>
<evidence type="ECO:0000313" key="2">
    <source>
        <dbReference type="EMBL" id="RMQ28582.1"/>
    </source>
</evidence>
<gene>
    <name evidence="2" type="ORF">ALQ08_200155</name>
    <name evidence="1" type="ORF">ALQ28_00016</name>
</gene>
<dbReference type="EMBL" id="RBRA01000032">
    <property type="protein sequence ID" value="RMQ28582.1"/>
    <property type="molecule type" value="Genomic_DNA"/>
</dbReference>
<comment type="caution">
    <text evidence="1">The sequence shown here is derived from an EMBL/GenBank/DDBJ whole genome shotgun (WGS) entry which is preliminary data.</text>
</comment>
<evidence type="ECO:0000313" key="1">
    <source>
        <dbReference type="EMBL" id="RMP07251.1"/>
    </source>
</evidence>
<proteinExistence type="predicted"/>
<dbReference type="RefSeq" id="WP_057436298.1">
    <property type="nucleotide sequence ID" value="NZ_LJQH01000224.1"/>
</dbReference>
<dbReference type="Proteomes" id="UP000269044">
    <property type="component" value="Unassembled WGS sequence"/>
</dbReference>